<sequence>MTASRAVYKPFWADLPHTDIFASFTPDLLHQLHKGLFKDHLAMNVFAGLRHFKKGISSVSQWTGREHKEMQCVFLGVLAGAVSTKVLTVVKALIDFIYYAQLQSQTNNTLAALQTSLDIFHANKQVFIELNIREHFNIPKIHALQHYVDSIRCLGSADGYNTESPERLHIDFAKKAAKRPSLCAAHTSSGLRGRESPAADEEEDDPDSDSDDEKTDTVIVHLPPTKLPTTSYKIAKSPTTANVTVGYLQTAHGATNLIPTLAAFLKLHFKSSPVTPGLYDRFDIFNQISVHIPRNRYISNQSRSSHIRAIPAVPPKSRSSGSPAMFDAALVIEDPSQYVPSSGIAGLRPAQIRAIFKLPPQFGTYTHPLAYVEWFTPLNKPDPISGMFTTHRSTRNHTRNSAVVSVEHIVRACHLMAKCGNTIDPKWTSFNVLDEAKMFYVKPYM</sequence>
<name>A0A8H6YTN0_9AGAR</name>
<reference evidence="2" key="1">
    <citation type="submission" date="2020-05" db="EMBL/GenBank/DDBJ databases">
        <title>Mycena genomes resolve the evolution of fungal bioluminescence.</title>
        <authorList>
            <person name="Tsai I.J."/>
        </authorList>
    </citation>
    <scope>NUCLEOTIDE SEQUENCE</scope>
    <source>
        <strain evidence="2">CCC161011</strain>
    </source>
</reference>
<dbReference type="AlphaFoldDB" id="A0A8H6YTN0"/>
<dbReference type="Proteomes" id="UP000620124">
    <property type="component" value="Unassembled WGS sequence"/>
</dbReference>
<proteinExistence type="predicted"/>
<protein>
    <submittedName>
        <fullName evidence="2">Uncharacterized protein</fullName>
    </submittedName>
</protein>
<dbReference type="OrthoDB" id="3232941at2759"/>
<feature type="compositionally biased region" description="Acidic residues" evidence="1">
    <location>
        <begin position="198"/>
        <end position="214"/>
    </location>
</feature>
<dbReference type="Pfam" id="PF18759">
    <property type="entry name" value="Plavaka"/>
    <property type="match status" value="1"/>
</dbReference>
<organism evidence="2 3">
    <name type="scientific">Mycena venus</name>
    <dbReference type="NCBI Taxonomy" id="2733690"/>
    <lineage>
        <taxon>Eukaryota</taxon>
        <taxon>Fungi</taxon>
        <taxon>Dikarya</taxon>
        <taxon>Basidiomycota</taxon>
        <taxon>Agaricomycotina</taxon>
        <taxon>Agaricomycetes</taxon>
        <taxon>Agaricomycetidae</taxon>
        <taxon>Agaricales</taxon>
        <taxon>Marasmiineae</taxon>
        <taxon>Mycenaceae</taxon>
        <taxon>Mycena</taxon>
    </lineage>
</organism>
<evidence type="ECO:0000313" key="3">
    <source>
        <dbReference type="Proteomes" id="UP000620124"/>
    </source>
</evidence>
<dbReference type="InterPro" id="IPR041078">
    <property type="entry name" value="Plavaka"/>
</dbReference>
<evidence type="ECO:0000313" key="2">
    <source>
        <dbReference type="EMBL" id="KAF7364606.1"/>
    </source>
</evidence>
<evidence type="ECO:0000256" key="1">
    <source>
        <dbReference type="SAM" id="MobiDB-lite"/>
    </source>
</evidence>
<comment type="caution">
    <text evidence="2">The sequence shown here is derived from an EMBL/GenBank/DDBJ whole genome shotgun (WGS) entry which is preliminary data.</text>
</comment>
<feature type="region of interest" description="Disordered" evidence="1">
    <location>
        <begin position="183"/>
        <end position="217"/>
    </location>
</feature>
<gene>
    <name evidence="2" type="ORF">MVEN_00329800</name>
</gene>
<dbReference type="EMBL" id="JACAZI010000003">
    <property type="protein sequence ID" value="KAF7364606.1"/>
    <property type="molecule type" value="Genomic_DNA"/>
</dbReference>
<keyword evidence="3" id="KW-1185">Reference proteome</keyword>
<accession>A0A8H6YTN0</accession>